<dbReference type="Gene3D" id="1.10.760.10">
    <property type="entry name" value="Cytochrome c-like domain"/>
    <property type="match status" value="1"/>
</dbReference>
<keyword evidence="1" id="KW-0812">Transmembrane</keyword>
<sequence>MKKNQESQQLIKVLNTAVVGLLAIVILLVGGLVFVAFYDGPSPKENASETSNSLNTALAADEVVDGKDVATGFVIDEGFEIVKATCTGCHSSAIVLQNKFTREGWKAKIVWMQETQGLWDLGGNEAIILDYLAKHHAPAPPTGRRVPLKDIEWYELKN</sequence>
<dbReference type="InterPro" id="IPR036909">
    <property type="entry name" value="Cyt_c-like_dom_sf"/>
</dbReference>
<evidence type="ECO:0000256" key="1">
    <source>
        <dbReference type="SAM" id="Phobius"/>
    </source>
</evidence>
<evidence type="ECO:0008006" key="4">
    <source>
        <dbReference type="Google" id="ProtNLM"/>
    </source>
</evidence>
<keyword evidence="3" id="KW-1185">Reference proteome</keyword>
<accession>A0ABP3YFR3</accession>
<evidence type="ECO:0000313" key="2">
    <source>
        <dbReference type="EMBL" id="GAA0880186.1"/>
    </source>
</evidence>
<dbReference type="RefSeq" id="WP_343853315.1">
    <property type="nucleotide sequence ID" value="NZ_BAAAFI010000041.1"/>
</dbReference>
<keyword evidence="1" id="KW-1133">Transmembrane helix</keyword>
<name>A0ABP3YFR3_9BACT</name>
<dbReference type="SUPFAM" id="SSF46626">
    <property type="entry name" value="Cytochrome c"/>
    <property type="match status" value="1"/>
</dbReference>
<keyword evidence="1" id="KW-0472">Membrane</keyword>
<proteinExistence type="predicted"/>
<gene>
    <name evidence="2" type="ORF">GCM10009119_31560</name>
</gene>
<protein>
    <recommendedName>
        <fullName evidence="4">Cytochrome c domain-containing protein</fullName>
    </recommendedName>
</protein>
<dbReference type="EMBL" id="BAAAFI010000041">
    <property type="protein sequence ID" value="GAA0880186.1"/>
    <property type="molecule type" value="Genomic_DNA"/>
</dbReference>
<comment type="caution">
    <text evidence="2">The sequence shown here is derived from an EMBL/GenBank/DDBJ whole genome shotgun (WGS) entry which is preliminary data.</text>
</comment>
<reference evidence="3" key="1">
    <citation type="journal article" date="2019" name="Int. J. Syst. Evol. Microbiol.">
        <title>The Global Catalogue of Microorganisms (GCM) 10K type strain sequencing project: providing services to taxonomists for standard genome sequencing and annotation.</title>
        <authorList>
            <consortium name="The Broad Institute Genomics Platform"/>
            <consortium name="The Broad Institute Genome Sequencing Center for Infectious Disease"/>
            <person name="Wu L."/>
            <person name="Ma J."/>
        </authorList>
    </citation>
    <scope>NUCLEOTIDE SEQUENCE [LARGE SCALE GENOMIC DNA]</scope>
    <source>
        <strain evidence="3">JCM 16112</strain>
    </source>
</reference>
<dbReference type="Proteomes" id="UP001500469">
    <property type="component" value="Unassembled WGS sequence"/>
</dbReference>
<feature type="transmembrane region" description="Helical" evidence="1">
    <location>
        <begin position="12"/>
        <end position="38"/>
    </location>
</feature>
<organism evidence="2 3">
    <name type="scientific">Algoriphagus jejuensis</name>
    <dbReference type="NCBI Taxonomy" id="419934"/>
    <lineage>
        <taxon>Bacteria</taxon>
        <taxon>Pseudomonadati</taxon>
        <taxon>Bacteroidota</taxon>
        <taxon>Cytophagia</taxon>
        <taxon>Cytophagales</taxon>
        <taxon>Cyclobacteriaceae</taxon>
        <taxon>Algoriphagus</taxon>
    </lineage>
</organism>
<evidence type="ECO:0000313" key="3">
    <source>
        <dbReference type="Proteomes" id="UP001500469"/>
    </source>
</evidence>